<protein>
    <submittedName>
        <fullName evidence="3">SpoIIE family protein phosphatase</fullName>
    </submittedName>
</protein>
<dbReference type="InterPro" id="IPR036457">
    <property type="entry name" value="PPM-type-like_dom_sf"/>
</dbReference>
<dbReference type="Gene3D" id="3.60.40.10">
    <property type="entry name" value="PPM-type phosphatase domain"/>
    <property type="match status" value="1"/>
</dbReference>
<dbReference type="PANTHER" id="PTHR43156:SF2">
    <property type="entry name" value="STAGE II SPORULATION PROTEIN E"/>
    <property type="match status" value="1"/>
</dbReference>
<dbReference type="InterPro" id="IPR052016">
    <property type="entry name" value="Bact_Sigma-Reg"/>
</dbReference>
<dbReference type="SMART" id="SM00331">
    <property type="entry name" value="PP2C_SIG"/>
    <property type="match status" value="1"/>
</dbReference>
<dbReference type="PANTHER" id="PTHR43156">
    <property type="entry name" value="STAGE II SPORULATION PROTEIN E-RELATED"/>
    <property type="match status" value="1"/>
</dbReference>
<dbReference type="InterPro" id="IPR001932">
    <property type="entry name" value="PPM-type_phosphatase-like_dom"/>
</dbReference>
<dbReference type="EMBL" id="JACPNR010000011">
    <property type="protein sequence ID" value="MBI2679010.1"/>
    <property type="molecule type" value="Genomic_DNA"/>
</dbReference>
<gene>
    <name evidence="3" type="ORF">HYX28_09535</name>
</gene>
<evidence type="ECO:0000313" key="3">
    <source>
        <dbReference type="EMBL" id="MBI2679010.1"/>
    </source>
</evidence>
<feature type="domain" description="PPM-type phosphatase" evidence="2">
    <location>
        <begin position="24"/>
        <end position="262"/>
    </location>
</feature>
<organism evidence="3 4">
    <name type="scientific">Candidatus Korobacter versatilis</name>
    <dbReference type="NCBI Taxonomy" id="658062"/>
    <lineage>
        <taxon>Bacteria</taxon>
        <taxon>Pseudomonadati</taxon>
        <taxon>Acidobacteriota</taxon>
        <taxon>Terriglobia</taxon>
        <taxon>Terriglobales</taxon>
        <taxon>Candidatus Korobacteraceae</taxon>
        <taxon>Candidatus Korobacter</taxon>
    </lineage>
</organism>
<evidence type="ECO:0000313" key="4">
    <source>
        <dbReference type="Proteomes" id="UP000779809"/>
    </source>
</evidence>
<evidence type="ECO:0000256" key="1">
    <source>
        <dbReference type="ARBA" id="ARBA00022801"/>
    </source>
</evidence>
<dbReference type="GO" id="GO:0016791">
    <property type="term" value="F:phosphatase activity"/>
    <property type="evidence" value="ECO:0007669"/>
    <property type="project" value="TreeGrafter"/>
</dbReference>
<reference evidence="3" key="1">
    <citation type="submission" date="2020-07" db="EMBL/GenBank/DDBJ databases">
        <title>Huge and variable diversity of episymbiotic CPR bacteria and DPANN archaea in groundwater ecosystems.</title>
        <authorList>
            <person name="He C.Y."/>
            <person name="Keren R."/>
            <person name="Whittaker M."/>
            <person name="Farag I.F."/>
            <person name="Doudna J."/>
            <person name="Cate J.H.D."/>
            <person name="Banfield J.F."/>
        </authorList>
    </citation>
    <scope>NUCLEOTIDE SEQUENCE</scope>
    <source>
        <strain evidence="3">NC_groundwater_580_Pr5_B-0.1um_64_19</strain>
    </source>
</reference>
<name>A0A932A977_9BACT</name>
<dbReference type="AlphaFoldDB" id="A0A932A977"/>
<keyword evidence="1" id="KW-0378">Hydrolase</keyword>
<accession>A0A932A977</accession>
<dbReference type="SUPFAM" id="SSF81606">
    <property type="entry name" value="PP2C-like"/>
    <property type="match status" value="1"/>
</dbReference>
<proteinExistence type="predicted"/>
<evidence type="ECO:0000259" key="2">
    <source>
        <dbReference type="SMART" id="SM00331"/>
    </source>
</evidence>
<dbReference type="Pfam" id="PF07228">
    <property type="entry name" value="SpoIIE"/>
    <property type="match status" value="1"/>
</dbReference>
<sequence length="262" mass="28290">MTAFRAAAPAKVLDKPLRAEPPALANSEVAAKYRSARVGGDFYDYMTAGPSRLAFIVLDIAGKRDEALHVASQVQELFRRRVPELFGDSDMNEAEATTDLLVDVNHRIIEASGGVRCAAAFLGVYDDMLGTMFYINAGHTPALLRDPEGITRLSAQGPPLGLFSHTTNDALMSVLRPGSALLVISKGLVEARVGSKDYGVERAEKALNKAQLTDAAGVCETVLNDVGEFLVNSTGAFRIPFRRQDSVDNPYNDHTALALVRR</sequence>
<comment type="caution">
    <text evidence="3">The sequence shown here is derived from an EMBL/GenBank/DDBJ whole genome shotgun (WGS) entry which is preliminary data.</text>
</comment>
<dbReference type="Proteomes" id="UP000779809">
    <property type="component" value="Unassembled WGS sequence"/>
</dbReference>